<accession>A0A1N6I9X9</accession>
<dbReference type="EMBL" id="FSRJ01000006">
    <property type="protein sequence ID" value="SIO28804.1"/>
    <property type="molecule type" value="Genomic_DNA"/>
</dbReference>
<evidence type="ECO:0000313" key="3">
    <source>
        <dbReference type="Proteomes" id="UP000184699"/>
    </source>
</evidence>
<reference evidence="3" key="1">
    <citation type="submission" date="2016-11" db="EMBL/GenBank/DDBJ databases">
        <authorList>
            <person name="Varghese N."/>
            <person name="Submissions S."/>
        </authorList>
    </citation>
    <scope>NUCLEOTIDE SEQUENCE [LARGE SCALE GENOMIC DNA]</scope>
    <source>
        <strain evidence="3">DSM 8595</strain>
    </source>
</reference>
<name>A0A1N6I9X9_9MICO</name>
<feature type="region of interest" description="Disordered" evidence="1">
    <location>
        <begin position="635"/>
        <end position="654"/>
    </location>
</feature>
<dbReference type="AlphaFoldDB" id="A0A1N6I9X9"/>
<proteinExistence type="predicted"/>
<protein>
    <submittedName>
        <fullName evidence="2">Uncharacterized protein</fullName>
    </submittedName>
</protein>
<gene>
    <name evidence="2" type="ORF">SAMN05443544_3811</name>
</gene>
<dbReference type="RefSeq" id="WP_234980920.1">
    <property type="nucleotide sequence ID" value="NZ_FSRJ01000006.1"/>
</dbReference>
<keyword evidence="3" id="KW-1185">Reference proteome</keyword>
<dbReference type="STRING" id="232089.SAMN05443544_3811"/>
<sequence length="654" mass="72569">MTPSPTATAAEATKTPEVLTTPMREIPAWAVLERRLFDEIETAWRRFAELYCEPDGRIRYTGGFEDRDGVDDFYEPFFNWPAFYALGGSDEILEAAKHHWRGVTAQLTEAGMLTDEYENGYDWFHQGESLIFFYALCAADPADEAFADRARRFAELYTDPAHGNYDPAGNIITAPHTGALGPREGIDPEWRPYSSSRREMRAYGLPLEYLPGIEAWDDLEDPGNAEAMGRAMQDLARGDVAVNLAATSLVTNRWLYDDDEASREWVVRYVRGWLDRAAQNDGLIPDNVGPDGTVGGLHDGRWHGGHYGWTWPHGLPSVGMGALIGALNLALVSGDESALDLARVALDTVLEHSITASVEQTPMSLRNGWLSRLGADAANPALLVPHRFGRHGWFDFGPMPLELPTWLWWWSRDPDDWQRLRRVMSGYPEASDVVKPFRDKAEAGHELPWLAFLAGENHHYPTRALSMALGQLARRAALMETEHPDPATVHIHFWQRVNPVVTEVLGQLITGTPQVLYNGGLPFAAVAYDDPDRGRPGLAPDVAALVTRLEGDEIELTLVNLSPTEARRVLVRPSRFGEQRIVSVRSLGEIDGVHPDSSVAYTSRPGRPVVVTEAVDAPQLLVELPPAHRADLVLTTAPDSEPPRHHRAPPRADA</sequence>
<evidence type="ECO:0000256" key="1">
    <source>
        <dbReference type="SAM" id="MobiDB-lite"/>
    </source>
</evidence>
<dbReference type="InterPro" id="IPR058347">
    <property type="entry name" value="DUF8034"/>
</dbReference>
<dbReference type="Pfam" id="PF26099">
    <property type="entry name" value="DUF8034"/>
    <property type="match status" value="1"/>
</dbReference>
<organism evidence="2 3">
    <name type="scientific">Agromyces cerinus subsp. cerinus</name>
    <dbReference type="NCBI Taxonomy" id="232089"/>
    <lineage>
        <taxon>Bacteria</taxon>
        <taxon>Bacillati</taxon>
        <taxon>Actinomycetota</taxon>
        <taxon>Actinomycetes</taxon>
        <taxon>Micrococcales</taxon>
        <taxon>Microbacteriaceae</taxon>
        <taxon>Agromyces</taxon>
    </lineage>
</organism>
<dbReference type="Proteomes" id="UP000184699">
    <property type="component" value="Unassembled WGS sequence"/>
</dbReference>
<feature type="compositionally biased region" description="Basic residues" evidence="1">
    <location>
        <begin position="644"/>
        <end position="654"/>
    </location>
</feature>
<evidence type="ECO:0000313" key="2">
    <source>
        <dbReference type="EMBL" id="SIO28804.1"/>
    </source>
</evidence>